<proteinExistence type="predicted"/>
<evidence type="ECO:0000256" key="1">
    <source>
        <dbReference type="ARBA" id="ARBA00001933"/>
    </source>
</evidence>
<evidence type="ECO:0000313" key="5">
    <source>
        <dbReference type="Proteomes" id="UP000595001"/>
    </source>
</evidence>
<dbReference type="Pfam" id="PF03841">
    <property type="entry name" value="SelA"/>
    <property type="match status" value="1"/>
</dbReference>
<name>A0A7T3FWC7_9EURY</name>
<keyword evidence="5" id="KW-1185">Reference proteome</keyword>
<protein>
    <submittedName>
        <fullName evidence="4">Aminotransferase class V-fold PLP-dependent enzyme</fullName>
    </submittedName>
</protein>
<dbReference type="InterPro" id="IPR015421">
    <property type="entry name" value="PyrdxlP-dep_Trfase_major"/>
</dbReference>
<dbReference type="Proteomes" id="UP000595001">
    <property type="component" value="Chromosome"/>
</dbReference>
<dbReference type="AlphaFoldDB" id="A0A7T3FWC7"/>
<dbReference type="PANTHER" id="PTHR32328">
    <property type="entry name" value="L-SERYL-TRNA(SEC) SELENIUM TRANSFERASE"/>
    <property type="match status" value="1"/>
</dbReference>
<comment type="cofactor">
    <cofactor evidence="1 3">
        <name>pyridoxal 5'-phosphate</name>
        <dbReference type="ChEBI" id="CHEBI:597326"/>
    </cofactor>
</comment>
<dbReference type="EMBL" id="CP065856">
    <property type="protein sequence ID" value="QPV61960.1"/>
    <property type="molecule type" value="Genomic_DNA"/>
</dbReference>
<feature type="modified residue" description="N6-(pyridoxal phosphate)lysine" evidence="3">
    <location>
        <position position="218"/>
    </location>
</feature>
<dbReference type="InterPro" id="IPR015424">
    <property type="entry name" value="PyrdxlP-dep_Trfase"/>
</dbReference>
<sequence length="406" mass="42018">MTDGSVYEELGVPTVVNAAGTKTRIGGSRIRPEARAAMDRAAEQFVRLSDLQAAASDRIAEVTGAEAGYVANGAAGALVLGTAACIAGTDPGTMARLPDTDGVADEIVMARTHRTGYDHALRTAGATIVDVGTNDATLGTGARNVEPWEYADAIGEDTAAVAHVYKSYEGPPLAEVCDVAHDHGVPVIVDAAAELPPKSNLSWFTEQGADLVAFSGGKGIRGPQTTGILAGRADLIESVAAQHLDTHATASVWDPPGRLLDADRFDGVPRQGVGRPLKVGKEELVGLLAALDAFLDEDHEATLAEWRDRAESVAGDLDAVDGLSTTIEDGAKSVAPTVAVTVAAERAGASAADLVLALRREEPRVFVGADGVDDGTFAVSPMCLTDDEAEYVVERVRANLADESGD</sequence>
<keyword evidence="4" id="KW-0808">Transferase</keyword>
<dbReference type="GO" id="GO:0004125">
    <property type="term" value="F:L-seryl-tRNA(Sec) selenium transferase activity"/>
    <property type="evidence" value="ECO:0007669"/>
    <property type="project" value="TreeGrafter"/>
</dbReference>
<organism evidence="4 5">
    <name type="scientific">Halosimplex litoreum</name>
    <dbReference type="NCBI Taxonomy" id="1198301"/>
    <lineage>
        <taxon>Archaea</taxon>
        <taxon>Methanobacteriati</taxon>
        <taxon>Methanobacteriota</taxon>
        <taxon>Stenosarchaea group</taxon>
        <taxon>Halobacteria</taxon>
        <taxon>Halobacteriales</taxon>
        <taxon>Haloarculaceae</taxon>
        <taxon>Halosimplex</taxon>
    </lineage>
</organism>
<dbReference type="RefSeq" id="WP_198060778.1">
    <property type="nucleotide sequence ID" value="NZ_CP065856.1"/>
</dbReference>
<evidence type="ECO:0000313" key="4">
    <source>
        <dbReference type="EMBL" id="QPV61960.1"/>
    </source>
</evidence>
<dbReference type="SUPFAM" id="SSF53383">
    <property type="entry name" value="PLP-dependent transferases"/>
    <property type="match status" value="1"/>
</dbReference>
<evidence type="ECO:0000256" key="2">
    <source>
        <dbReference type="ARBA" id="ARBA00022898"/>
    </source>
</evidence>
<dbReference type="Gene3D" id="3.40.640.10">
    <property type="entry name" value="Type I PLP-dependent aspartate aminotransferase-like (Major domain)"/>
    <property type="match status" value="1"/>
</dbReference>
<dbReference type="GO" id="GO:0008483">
    <property type="term" value="F:transaminase activity"/>
    <property type="evidence" value="ECO:0007669"/>
    <property type="project" value="UniProtKB-KW"/>
</dbReference>
<dbReference type="KEGG" id="hlt:I7X12_14530"/>
<evidence type="ECO:0000256" key="3">
    <source>
        <dbReference type="PIRSR" id="PIRSR618319-50"/>
    </source>
</evidence>
<keyword evidence="2 3" id="KW-0663">Pyridoxal phosphate</keyword>
<keyword evidence="4" id="KW-0032">Aminotransferase</keyword>
<dbReference type="InterPro" id="IPR018319">
    <property type="entry name" value="SelA-like"/>
</dbReference>
<reference evidence="4 5" key="1">
    <citation type="submission" date="2020-12" db="EMBL/GenBank/DDBJ databases">
        <title>Halosimplex halophilum sp. nov. and Halosimplex salinum sp. nov., two new members of the genus Halosimplex.</title>
        <authorList>
            <person name="Cui H.L."/>
        </authorList>
    </citation>
    <scope>NUCLEOTIDE SEQUENCE [LARGE SCALE GENOMIC DNA]</scope>
    <source>
        <strain evidence="4 5">YGH94</strain>
    </source>
</reference>
<dbReference type="GeneID" id="60589733"/>
<accession>A0A7T3FWC7</accession>
<dbReference type="PANTHER" id="PTHR32328:SF0">
    <property type="entry name" value="L-SERYL-TRNA(SEC) SELENIUM TRANSFERASE"/>
    <property type="match status" value="1"/>
</dbReference>
<gene>
    <name evidence="4" type="ORF">I7X12_14530</name>
</gene>
<dbReference type="OrthoDB" id="201572at2157"/>